<accession>A0AAI8ZQM6</accession>
<dbReference type="InterPro" id="IPR032876">
    <property type="entry name" value="J_dom"/>
</dbReference>
<dbReference type="PROSITE" id="PS50853">
    <property type="entry name" value="FN3"/>
    <property type="match status" value="2"/>
</dbReference>
<dbReference type="InterPro" id="IPR013783">
    <property type="entry name" value="Ig-like_fold"/>
</dbReference>
<gene>
    <name evidence="2" type="ORF">ERS008524_01783</name>
</gene>
<sequence>MSKGGSSNTRTPVESPDSLQSTSYAKLLFALGEGEWEGGLDGTNIFLDGTPIKNPDGSINFPGVQYEFRSGTPDQTHIPGIPDIENETAIGLELTSQTPFVRAVTNTQLSAVRFRFSWSALQRQLDDGDVVGYRIEYAVDVATDGGAYQQVLTSAVDGKTTTKYERSHRIDLPDATTGWQIRIRRITANSTSNMIADKMVIDAITEVIDAKLRYPETALLFIQFDASQFQNIPVVSSEPKMRIVRIPSNYDPATRSYSGIWDGSFKWAWTDNPAWIYYDVLVSDRFGLGQRIKAANLYYTKLDLYQIAQYCDQLVPDGRGGNGTEPRFTCNIYIQAQAEAWTLINDMGAIFRGMTFWANNQMNVLADMPRDMDYAITRANVKDGKFTYSSASEKTHYSHAFVSWSDPANGYQDAIEPVSEIALVRRFGVKQADVTAIGCTRQTEAIRRGKWVLHTNDADRSVSFTVGLDGKIPLPGYIVGIADEMVAGRPLGGRISKVNGRNITLDRVSSAAVGERLIVNLPNGKAEGRTIQTVAGKVITVTTAFSVTPVPQSVWAIDASDLALQLFRVTGITEGSDGVSYDITAIEYDPNKFDRIDTGARIEDRPISVIPPGVQPPPTNVVIDSFSALSQGLAVTTLRVTWEPAASAIAYEAEWRRDNGNWISAPRTSAQGFQVEGIYAGQYQARVRAINPSEISSIWANAQETTLKGKEGNPPMPVGFAATSIIFGITLNWGYPAGAEDALKIEIEYSLSADGTDAMLLSDVPHPQRNYTMQGLRAGQVFWFRARIVDKSGNQSPWIDWVRGMSSTDTSSILEFVGDEFITNTVAGQQLLNDDFMNAEAILETANANNASIRQQWAHYGENKAGIVEIWTTQADAARAFAEYQLIVTATFEDQTAAIGQKMTAVVDADGASATYSLGAGLNYNGQFVSAGMVIGAEFINGVAKASIGFNADSFILLSGPEGNKFSPWAVVNGQTFINDGFIQNGSITNAKIGQYIMSDNYVMGMLGWRIDKLGNAEFNNVTVRGTVYATAGKFSGTIESNDGYFGGTIYANKIIGDVVQGVHLKGYVTNTGMSAGASADRVPSGVLWTVFSFDSANFERTLIINGDVTWGNIYSGNDLNLLINGVVVQSFITGGASTPATTVGGVSFRVPATVLGGMDVVSIRYNNFGGGSSNVTPLFNATVLVCKKGSAGVLVGPNNLPA</sequence>
<dbReference type="PANTHER" id="PTHR36251:SF2">
    <property type="entry name" value="GIFSY-2 PROPHAGE HOST SPECIFICITY PROTEIN J, PHAGE LAMBDA"/>
    <property type="match status" value="1"/>
</dbReference>
<dbReference type="SUPFAM" id="SSF49265">
    <property type="entry name" value="Fibronectin type III"/>
    <property type="match status" value="1"/>
</dbReference>
<dbReference type="EMBL" id="CGCB01000009">
    <property type="protein sequence ID" value="CFQ98162.1"/>
    <property type="molecule type" value="Genomic_DNA"/>
</dbReference>
<dbReference type="InterPro" id="IPR015406">
    <property type="entry name" value="GpJ_CSF"/>
</dbReference>
<name>A0AAI8ZQM6_YERFR</name>
<protein>
    <submittedName>
        <fullName evidence="2">Phage host specificity protein</fullName>
    </submittedName>
</protein>
<feature type="domain" description="Fibronectin type-III" evidence="1">
    <location>
        <begin position="617"/>
        <end position="710"/>
    </location>
</feature>
<dbReference type="CDD" id="cd00063">
    <property type="entry name" value="FN3"/>
    <property type="match status" value="1"/>
</dbReference>
<dbReference type="Gene3D" id="2.60.40.10">
    <property type="entry name" value="Immunoglobulins"/>
    <property type="match status" value="2"/>
</dbReference>
<dbReference type="PANTHER" id="PTHR36251">
    <property type="entry name" value="FELS-1 PROPHAGE HOST SPECIFICITY PROTEIN-RELATED"/>
    <property type="match status" value="1"/>
</dbReference>
<dbReference type="InterPro" id="IPR003961">
    <property type="entry name" value="FN3_dom"/>
</dbReference>
<evidence type="ECO:0000313" key="3">
    <source>
        <dbReference type="Proteomes" id="UP000046784"/>
    </source>
</evidence>
<evidence type="ECO:0000259" key="1">
    <source>
        <dbReference type="PROSITE" id="PS50853"/>
    </source>
</evidence>
<dbReference type="Pfam" id="PF13550">
    <property type="entry name" value="Phage-tail_3"/>
    <property type="match status" value="1"/>
</dbReference>
<dbReference type="Proteomes" id="UP000046784">
    <property type="component" value="Unassembled WGS sequence"/>
</dbReference>
<dbReference type="Pfam" id="PF09327">
    <property type="entry name" value="Phage_Tail_Tip"/>
    <property type="match status" value="1"/>
</dbReference>
<feature type="domain" description="Fibronectin type-III" evidence="1">
    <location>
        <begin position="714"/>
        <end position="810"/>
    </location>
</feature>
<dbReference type="Pfam" id="PF24801">
    <property type="entry name" value="FNIII-A_GpJ"/>
    <property type="match status" value="1"/>
</dbReference>
<dbReference type="InterPro" id="IPR053171">
    <property type="entry name" value="Viral_Tip_Attach_Protein"/>
</dbReference>
<comment type="caution">
    <text evidence="2">The sequence shown here is derived from an EMBL/GenBank/DDBJ whole genome shotgun (WGS) entry which is preliminary data.</text>
</comment>
<evidence type="ECO:0000313" key="2">
    <source>
        <dbReference type="EMBL" id="CFQ98162.1"/>
    </source>
</evidence>
<organism evidence="2 3">
    <name type="scientific">Yersinia frederiksenii</name>
    <dbReference type="NCBI Taxonomy" id="29484"/>
    <lineage>
        <taxon>Bacteria</taxon>
        <taxon>Pseudomonadati</taxon>
        <taxon>Pseudomonadota</taxon>
        <taxon>Gammaproteobacteria</taxon>
        <taxon>Enterobacterales</taxon>
        <taxon>Yersiniaceae</taxon>
        <taxon>Yersinia</taxon>
    </lineage>
</organism>
<proteinExistence type="predicted"/>
<dbReference type="InterPro" id="IPR036116">
    <property type="entry name" value="FN3_sf"/>
</dbReference>
<dbReference type="RefSeq" id="WP_410003002.1">
    <property type="nucleotide sequence ID" value="NZ_CABMMF010000009.1"/>
</dbReference>
<reference evidence="2 3" key="1">
    <citation type="submission" date="2015-03" db="EMBL/GenBank/DDBJ databases">
        <authorList>
            <consortium name="Pathogen Informatics"/>
            <person name="Murphy D."/>
        </authorList>
    </citation>
    <scope>NUCLEOTIDE SEQUENCE [LARGE SCALE GENOMIC DNA]</scope>
    <source>
        <strain evidence="2 3">3400/83</strain>
    </source>
</reference>
<dbReference type="AlphaFoldDB" id="A0AAI8ZQM6"/>
<dbReference type="InterPro" id="IPR055385">
    <property type="entry name" value="GpJ_HDII-ins2"/>
</dbReference>